<evidence type="ECO:0000256" key="1">
    <source>
        <dbReference type="ARBA" id="ARBA00009437"/>
    </source>
</evidence>
<dbReference type="InterPro" id="IPR036390">
    <property type="entry name" value="WH_DNA-bd_sf"/>
</dbReference>
<dbReference type="Proteomes" id="UP000181909">
    <property type="component" value="Unassembled WGS sequence"/>
</dbReference>
<dbReference type="GO" id="GO:0003700">
    <property type="term" value="F:DNA-binding transcription factor activity"/>
    <property type="evidence" value="ECO:0007669"/>
    <property type="project" value="InterPro"/>
</dbReference>
<keyword evidence="4" id="KW-0804">Transcription</keyword>
<dbReference type="Pfam" id="PF03466">
    <property type="entry name" value="LysR_substrate"/>
    <property type="match status" value="1"/>
</dbReference>
<accession>A0A1K1X4F9</accession>
<evidence type="ECO:0000256" key="4">
    <source>
        <dbReference type="ARBA" id="ARBA00023163"/>
    </source>
</evidence>
<name>A0A1K1X4F9_STRAR</name>
<dbReference type="SUPFAM" id="SSF53850">
    <property type="entry name" value="Periplasmic binding protein-like II"/>
    <property type="match status" value="1"/>
</dbReference>
<dbReference type="InterPro" id="IPR005119">
    <property type="entry name" value="LysR_subst-bd"/>
</dbReference>
<dbReference type="Pfam" id="PF00126">
    <property type="entry name" value="HTH_1"/>
    <property type="match status" value="1"/>
</dbReference>
<comment type="similarity">
    <text evidence="1">Belongs to the LysR transcriptional regulatory family.</text>
</comment>
<dbReference type="PANTHER" id="PTHR30419">
    <property type="entry name" value="HTH-TYPE TRANSCRIPTIONAL REGULATOR YBHD"/>
    <property type="match status" value="1"/>
</dbReference>
<evidence type="ECO:0000313" key="6">
    <source>
        <dbReference type="EMBL" id="SFX44538.1"/>
    </source>
</evidence>
<dbReference type="GO" id="GO:0005829">
    <property type="term" value="C:cytosol"/>
    <property type="evidence" value="ECO:0007669"/>
    <property type="project" value="TreeGrafter"/>
</dbReference>
<dbReference type="InterPro" id="IPR036388">
    <property type="entry name" value="WH-like_DNA-bd_sf"/>
</dbReference>
<dbReference type="PANTHER" id="PTHR30419:SF8">
    <property type="entry name" value="NITROGEN ASSIMILATION TRANSCRIPTIONAL ACTIVATOR-RELATED"/>
    <property type="match status" value="1"/>
</dbReference>
<dbReference type="InterPro" id="IPR000847">
    <property type="entry name" value="LysR_HTH_N"/>
</dbReference>
<feature type="domain" description="HTH lysR-type" evidence="5">
    <location>
        <begin position="36"/>
        <end position="93"/>
    </location>
</feature>
<organism evidence="6 7">
    <name type="scientific">Streptomyces atratus</name>
    <dbReference type="NCBI Taxonomy" id="1893"/>
    <lineage>
        <taxon>Bacteria</taxon>
        <taxon>Bacillati</taxon>
        <taxon>Actinomycetota</taxon>
        <taxon>Actinomycetes</taxon>
        <taxon>Kitasatosporales</taxon>
        <taxon>Streptomycetaceae</taxon>
        <taxon>Streptomyces</taxon>
    </lineage>
</organism>
<dbReference type="Gene3D" id="3.40.190.290">
    <property type="match status" value="1"/>
</dbReference>
<protein>
    <submittedName>
        <fullName evidence="6">DNA-binding transcriptional regulator, LysR family</fullName>
    </submittedName>
</protein>
<dbReference type="PROSITE" id="PS50931">
    <property type="entry name" value="HTH_LYSR"/>
    <property type="match status" value="1"/>
</dbReference>
<dbReference type="SUPFAM" id="SSF46785">
    <property type="entry name" value="Winged helix' DNA-binding domain"/>
    <property type="match status" value="1"/>
</dbReference>
<evidence type="ECO:0000259" key="5">
    <source>
        <dbReference type="PROSITE" id="PS50931"/>
    </source>
</evidence>
<dbReference type="PRINTS" id="PR00039">
    <property type="entry name" value="HTHLYSR"/>
</dbReference>
<gene>
    <name evidence="6" type="ORF">SAMN02787144_1003116</name>
</gene>
<evidence type="ECO:0000256" key="3">
    <source>
        <dbReference type="ARBA" id="ARBA00023125"/>
    </source>
</evidence>
<dbReference type="InterPro" id="IPR050950">
    <property type="entry name" value="HTH-type_LysR_regulators"/>
</dbReference>
<dbReference type="STRING" id="1893.SAMN02787144_1003116"/>
<evidence type="ECO:0000313" key="7">
    <source>
        <dbReference type="Proteomes" id="UP000181909"/>
    </source>
</evidence>
<evidence type="ECO:0000256" key="2">
    <source>
        <dbReference type="ARBA" id="ARBA00023015"/>
    </source>
</evidence>
<reference evidence="6 7" key="1">
    <citation type="submission" date="2016-11" db="EMBL/GenBank/DDBJ databases">
        <authorList>
            <person name="Jaros S."/>
            <person name="Januszkiewicz K."/>
            <person name="Wedrychowicz H."/>
        </authorList>
    </citation>
    <scope>NUCLEOTIDE SEQUENCE [LARGE SCALE GENOMIC DNA]</scope>
    <source>
        <strain evidence="6 7">OK807</strain>
    </source>
</reference>
<dbReference type="GO" id="GO:0003677">
    <property type="term" value="F:DNA binding"/>
    <property type="evidence" value="ECO:0007669"/>
    <property type="project" value="UniProtKB-KW"/>
</dbReference>
<keyword evidence="2" id="KW-0805">Transcription regulation</keyword>
<dbReference type="Gene3D" id="1.10.10.10">
    <property type="entry name" value="Winged helix-like DNA-binding domain superfamily/Winged helix DNA-binding domain"/>
    <property type="match status" value="1"/>
</dbReference>
<proteinExistence type="inferred from homology"/>
<keyword evidence="3 6" id="KW-0238">DNA-binding</keyword>
<sequence length="343" mass="36913">MDGRAVVSRARPLRAVGSGADRVGGVKIPRLLDGRLKLRHLVLVDALSRQGSVVGAAAELHVTQPAATRSLHELEDILGVPLYERGPRGVTATVFGEAFTEHARSVLAQLAQAGRHVVELADADRGTVIVGTHLAGSNVLLPRAIAEIKKERPYLTVIVREASPEALLLELEAGRIDFVVGRLTVPSDERTERRKLYDESVELVVRASHPLAGQSAVELADLPGYPWILPGAETALRREIEEFFARHGMPLPMNRVETTSFLTVRQLLLETDVVAALPGLIIRDDTRIVRLAVPLDPIGHSVGLTLSAARALGPSAQALIRSLEDIAAGMAPRDADGDDSLQR</sequence>
<dbReference type="EMBL" id="FPJO01000003">
    <property type="protein sequence ID" value="SFX44538.1"/>
    <property type="molecule type" value="Genomic_DNA"/>
</dbReference>
<dbReference type="AlphaFoldDB" id="A0A1K1X4F9"/>